<dbReference type="EMBL" id="OZ021742">
    <property type="protein sequence ID" value="CAK9327215.1"/>
    <property type="molecule type" value="Genomic_DNA"/>
</dbReference>
<accession>A0ABP0Z8K1</accession>
<gene>
    <name evidence="2" type="ORF">CITCOLO1_LOCUS19586</name>
</gene>
<protein>
    <submittedName>
        <fullName evidence="2">Uncharacterized protein</fullName>
    </submittedName>
</protein>
<evidence type="ECO:0000256" key="1">
    <source>
        <dbReference type="SAM" id="MobiDB-lite"/>
    </source>
</evidence>
<organism evidence="2 3">
    <name type="scientific">Citrullus colocynthis</name>
    <name type="common">colocynth</name>
    <dbReference type="NCBI Taxonomy" id="252529"/>
    <lineage>
        <taxon>Eukaryota</taxon>
        <taxon>Viridiplantae</taxon>
        <taxon>Streptophyta</taxon>
        <taxon>Embryophyta</taxon>
        <taxon>Tracheophyta</taxon>
        <taxon>Spermatophyta</taxon>
        <taxon>Magnoliopsida</taxon>
        <taxon>eudicotyledons</taxon>
        <taxon>Gunneridae</taxon>
        <taxon>Pentapetalae</taxon>
        <taxon>rosids</taxon>
        <taxon>fabids</taxon>
        <taxon>Cucurbitales</taxon>
        <taxon>Cucurbitaceae</taxon>
        <taxon>Benincaseae</taxon>
        <taxon>Citrullus</taxon>
    </lineage>
</organism>
<keyword evidence="3" id="KW-1185">Reference proteome</keyword>
<proteinExistence type="predicted"/>
<dbReference type="Proteomes" id="UP001642487">
    <property type="component" value="Chromosome 8"/>
</dbReference>
<evidence type="ECO:0000313" key="3">
    <source>
        <dbReference type="Proteomes" id="UP001642487"/>
    </source>
</evidence>
<name>A0ABP0Z8K1_9ROSI</name>
<reference evidence="2 3" key="1">
    <citation type="submission" date="2024-03" db="EMBL/GenBank/DDBJ databases">
        <authorList>
            <person name="Gkanogiannis A."/>
            <person name="Becerra Lopez-Lavalle L."/>
        </authorList>
    </citation>
    <scope>NUCLEOTIDE SEQUENCE [LARGE SCALE GENOMIC DNA]</scope>
</reference>
<feature type="region of interest" description="Disordered" evidence="1">
    <location>
        <begin position="38"/>
        <end position="60"/>
    </location>
</feature>
<evidence type="ECO:0000313" key="2">
    <source>
        <dbReference type="EMBL" id="CAK9327215.1"/>
    </source>
</evidence>
<sequence>MGYGNLQKWVLCVGLESLSLSELGGFVRAKREASADRRRGTTRFPFDPATNFKPDNSRPQFRQNVGANNEPYKLQPNEAAGEIRTVFDSDFAFMDALYLLSEFALGCLWFKTMASMNFSRTLSRFTMPSANVIRSLKSRNHSTFNLEFRILYVLLTGNDETVLRFDHHVTMDPVGARIGI</sequence>